<feature type="active site" description="Schiff-base intermediate with substrate; via pyruvic acid; for decarboxylase activity" evidence="13">
    <location>
        <position position="336"/>
    </location>
</feature>
<comment type="subunit">
    <text evidence="13">Heterodimer of a large membrane-associated beta subunit and a small pyruvoyl-containing alpha subunit.</text>
</comment>
<evidence type="ECO:0000256" key="5">
    <source>
        <dbReference type="ARBA" id="ARBA00022989"/>
    </source>
</evidence>
<feature type="topological domain" description="Mitochondrial intermembrane" evidence="13">
    <location>
        <begin position="58"/>
        <end position="367"/>
    </location>
</feature>
<keyword evidence="13" id="KW-0496">Mitochondrion</keyword>
<feature type="active site" description="Charge relay system; for autoendoproteolytic cleavage activity" evidence="13">
    <location>
        <position position="336"/>
    </location>
</feature>
<keyword evidence="13" id="KW-0865">Zymogen</keyword>
<dbReference type="PANTHER" id="PTHR10067">
    <property type="entry name" value="PHOSPHATIDYLSERINE DECARBOXYLASE"/>
    <property type="match status" value="1"/>
</dbReference>
<dbReference type="InterPro" id="IPR033177">
    <property type="entry name" value="PSD-B"/>
</dbReference>
<dbReference type="NCBIfam" id="TIGR00163">
    <property type="entry name" value="PS_decarb"/>
    <property type="match status" value="1"/>
</dbReference>
<keyword evidence="4 13" id="KW-0210">Decarboxylase</keyword>
<dbReference type="EC" id="4.1.1.65" evidence="13"/>
<evidence type="ECO:0000256" key="9">
    <source>
        <dbReference type="ARBA" id="ARBA00023239"/>
    </source>
</evidence>
<evidence type="ECO:0000256" key="3">
    <source>
        <dbReference type="ARBA" id="ARBA00022692"/>
    </source>
</evidence>
<comment type="pathway">
    <text evidence="13">Phospholipid metabolism; phosphatidylethanolamine biosynthesis; phosphatidylethanolamine from CDP-diacylglycerol: step 2/2.</text>
</comment>
<comment type="function">
    <text evidence="12">Catalyzes the formation of phosphatidylethanolamine (PtdEtn) from phosphatidylserine (PtdSer). Plays a central role in phospholipid metabolism and in the interorganelle trafficking of phosphatidylserine. May be involved in lipid droplet biogenesis at the endoplasmic reticulum membrane.</text>
</comment>
<evidence type="ECO:0000256" key="4">
    <source>
        <dbReference type="ARBA" id="ARBA00022793"/>
    </source>
</evidence>
<sequence length="367" mass="41542">MWLTVTLIFGYGLILDSSGGSWSIRIIRNFGRKAKSVTKKVVPVSVAAGAGVVSYVCYKKWELRKEKRDMELGILKDPVPFGPWTLRFYVSLVPRKMQSRFFGYVNNLPLPLFLREPLLGLFCRVYNCDLSEAAEPDLKSYSNLSELFRRTLKPEVRPIAIQPLVSPADGRIDQFGEVLDDQIKQVKGITYDVSAFVGRDLAEKYIPNQGITKRFYCVIYLAPGDYHGFHSPADWTVDFRRHFSGHLLGVSEKVTKRVANLFCINERVLLGGRWRHGFFTMTAVGATNVGNISLNFENALTTNIPGRRFSHVDDLTYSQAIEKQRGEKVGEFRLGSSIVLFFEAPQNFQFNVRSGQKVKYGQALGKC</sequence>
<comment type="similarity">
    <text evidence="13">Belongs to the phosphatidylserine decarboxylase family. PSD-B subfamily. Eukaryotic type I sub-subfamily.</text>
</comment>
<dbReference type="GO" id="GO:0004609">
    <property type="term" value="F:phosphatidylserine decarboxylase activity"/>
    <property type="evidence" value="ECO:0007669"/>
    <property type="project" value="UniProtKB-UniRule"/>
</dbReference>
<evidence type="ECO:0000256" key="12">
    <source>
        <dbReference type="ARBA" id="ARBA00045136"/>
    </source>
</evidence>
<keyword evidence="7 13" id="KW-0472">Membrane</keyword>
<keyword evidence="5 13" id="KW-1133">Transmembrane helix</keyword>
<comment type="PTM">
    <text evidence="13">Is synthesized initially as an inactive proenzyme. Formation of the active enzyme involves a self-maturation process in which the active site pyruvoyl group is generated from an internal serine residue via an autocatalytic post-translational modification. Two non-identical subunits are generated from the proenzyme in this reaction, and the pyruvate is formed at the N-terminus of the alpha chain, which is derived from the carboxyl end of the proenzyme. The autoendoproteolytic cleavage occurs by a canonical serine protease mechanism, in which the side chain hydroxyl group of the serine supplies its oxygen atom to form the C-terminus of the beta chain, while the remainder of the serine residue undergoes an oxidative deamination to produce ammonia and the pyruvoyl prosthetic group on the alpha chain. During this reaction, the Ser that is part of the protease active site of the proenzyme becomes the pyruvoyl prosthetic group, which constitutes an essential element of the active site of the mature decarboxylase.</text>
</comment>
<comment type="cofactor">
    <cofactor evidence="13">
        <name>pyruvate</name>
        <dbReference type="ChEBI" id="CHEBI:15361"/>
    </cofactor>
    <text evidence="13">Binds 1 pyruvoyl group covalently per subunit.</text>
</comment>
<keyword evidence="13" id="KW-0999">Mitochondrion inner membrane</keyword>
<dbReference type="GO" id="GO:0016540">
    <property type="term" value="P:protein autoprocessing"/>
    <property type="evidence" value="ECO:0007669"/>
    <property type="project" value="UniProtKB-UniRule"/>
</dbReference>
<feature type="modified residue" description="Pyruvic acid (Ser); by autocatalysis" evidence="13">
    <location>
        <position position="336"/>
    </location>
</feature>
<dbReference type="OMA" id="RWVANQC"/>
<evidence type="ECO:0000313" key="14">
    <source>
        <dbReference type="Proteomes" id="UP000887565"/>
    </source>
</evidence>
<evidence type="ECO:0000256" key="7">
    <source>
        <dbReference type="ARBA" id="ARBA00023136"/>
    </source>
</evidence>
<feature type="active site" description="Charge relay system; for autoendoproteolytic cleavage activity" evidence="13">
    <location>
        <position position="169"/>
    </location>
</feature>
<keyword evidence="3 13" id="KW-0812">Transmembrane</keyword>
<evidence type="ECO:0000256" key="10">
    <source>
        <dbReference type="ARBA" id="ARBA00023264"/>
    </source>
</evidence>
<dbReference type="InterPro" id="IPR003817">
    <property type="entry name" value="PS_Dcarbxylase"/>
</dbReference>
<dbReference type="GO" id="GO:0006646">
    <property type="term" value="P:phosphatidylethanolamine biosynthetic process"/>
    <property type="evidence" value="ECO:0007669"/>
    <property type="project" value="UniProtKB-UniRule"/>
</dbReference>
<feature type="active site" description="Charge relay system; for autoendoproteolytic cleavage activity" evidence="13">
    <location>
        <position position="230"/>
    </location>
</feature>
<evidence type="ECO:0000256" key="8">
    <source>
        <dbReference type="ARBA" id="ARBA00023209"/>
    </source>
</evidence>
<keyword evidence="2 13" id="KW-0444">Lipid biosynthesis</keyword>
<evidence type="ECO:0000256" key="2">
    <source>
        <dbReference type="ARBA" id="ARBA00022516"/>
    </source>
</evidence>
<keyword evidence="10 13" id="KW-1208">Phospholipid metabolism</keyword>
<dbReference type="WBParaSite" id="nRc.2.0.1.t22102-RA">
    <property type="protein sequence ID" value="nRc.2.0.1.t22102-RA"/>
    <property type="gene ID" value="nRc.2.0.1.g22102"/>
</dbReference>
<feature type="chain" id="PRO_5038179856" description="Phosphatidylserine decarboxylase beta chain" evidence="13">
    <location>
        <begin position="1"/>
        <end position="335"/>
    </location>
</feature>
<proteinExistence type="inferred from homology"/>
<dbReference type="Pfam" id="PF02666">
    <property type="entry name" value="PS_Dcarbxylase"/>
    <property type="match status" value="1"/>
</dbReference>
<dbReference type="Proteomes" id="UP000887565">
    <property type="component" value="Unplaced"/>
</dbReference>
<name>A0A915J6L2_ROMCU</name>
<evidence type="ECO:0000256" key="1">
    <source>
        <dbReference type="ARBA" id="ARBA00005189"/>
    </source>
</evidence>
<evidence type="ECO:0000256" key="13">
    <source>
        <dbReference type="HAMAP-Rule" id="MF_03208"/>
    </source>
</evidence>
<dbReference type="HAMAP" id="MF_03208">
    <property type="entry name" value="PS_decarb_PSD_B_type1_euk"/>
    <property type="match status" value="1"/>
</dbReference>
<feature type="chain" id="PRO_5038179857" description="Phosphatidylserine decarboxylase alpha chain" evidence="13">
    <location>
        <begin position="336"/>
        <end position="367"/>
    </location>
</feature>
<keyword evidence="11 13" id="KW-0670">Pyruvate</keyword>
<dbReference type="PANTHER" id="PTHR10067:SF6">
    <property type="entry name" value="PHOSPHATIDYLSERINE DECARBOXYLASE PROENZYME, MITOCHONDRIAL"/>
    <property type="match status" value="1"/>
</dbReference>
<comment type="catalytic activity">
    <reaction evidence="13">
        <text>a 1,2-diacyl-sn-glycero-3-phospho-L-serine + H(+) = a 1,2-diacyl-sn-glycero-3-phosphoethanolamine + CO2</text>
        <dbReference type="Rhea" id="RHEA:20828"/>
        <dbReference type="ChEBI" id="CHEBI:15378"/>
        <dbReference type="ChEBI" id="CHEBI:16526"/>
        <dbReference type="ChEBI" id="CHEBI:57262"/>
        <dbReference type="ChEBI" id="CHEBI:64612"/>
        <dbReference type="EC" id="4.1.1.65"/>
    </reaction>
</comment>
<dbReference type="GO" id="GO:0005743">
    <property type="term" value="C:mitochondrial inner membrane"/>
    <property type="evidence" value="ECO:0007669"/>
    <property type="project" value="UniProtKB-SubCell"/>
</dbReference>
<accession>A0A915J6L2</accession>
<keyword evidence="8 13" id="KW-0594">Phospholipid biosynthesis</keyword>
<comment type="pathway">
    <text evidence="1">Lipid metabolism.</text>
</comment>
<comment type="subcellular location">
    <molecule>Phosphatidylserine decarboxylase alpha chain</molecule>
    <subcellularLocation>
        <location evidence="13">Mitochondrion inner membrane</location>
        <topology evidence="13">Peripheral membrane protein</topology>
        <orientation evidence="13">Intermembrane side</orientation>
    </subcellularLocation>
    <text evidence="13">Anchored to the mitochondrial inner membrane through its interaction with the integral membrane beta chain.</text>
</comment>
<dbReference type="InterPro" id="IPR033661">
    <property type="entry name" value="PSD_type1_euk"/>
</dbReference>
<organism evidence="14 15">
    <name type="scientific">Romanomermis culicivorax</name>
    <name type="common">Nematode worm</name>
    <dbReference type="NCBI Taxonomy" id="13658"/>
    <lineage>
        <taxon>Eukaryota</taxon>
        <taxon>Metazoa</taxon>
        <taxon>Ecdysozoa</taxon>
        <taxon>Nematoda</taxon>
        <taxon>Enoplea</taxon>
        <taxon>Dorylaimia</taxon>
        <taxon>Mermithida</taxon>
        <taxon>Mermithoidea</taxon>
        <taxon>Mermithidae</taxon>
        <taxon>Romanomermis</taxon>
    </lineage>
</organism>
<dbReference type="AlphaFoldDB" id="A0A915J6L2"/>
<protein>
    <recommendedName>
        <fullName evidence="13">Phosphatidylserine decarboxylase proenzyme, mitochondrial</fullName>
        <ecNumber evidence="13">4.1.1.65</ecNumber>
    </recommendedName>
    <component>
        <recommendedName>
            <fullName evidence="13">Phosphatidylserine decarboxylase beta chain</fullName>
        </recommendedName>
    </component>
    <component>
        <recommendedName>
            <fullName evidence="13">Phosphatidylserine decarboxylase alpha chain</fullName>
        </recommendedName>
    </component>
</protein>
<feature type="site" description="Cleavage (non-hydrolytic); by autocatalysis" evidence="13">
    <location>
        <begin position="335"/>
        <end position="336"/>
    </location>
</feature>
<keyword evidence="9 13" id="KW-0456">Lyase</keyword>
<comment type="subcellular location">
    <molecule>Phosphatidylserine decarboxylase beta chain</molecule>
    <subcellularLocation>
        <location evidence="13">Mitochondrion inner membrane</location>
        <topology evidence="13">Single-pass membrane protein</topology>
        <orientation evidence="13">Intermembrane side</orientation>
    </subcellularLocation>
</comment>
<evidence type="ECO:0000256" key="6">
    <source>
        <dbReference type="ARBA" id="ARBA00023098"/>
    </source>
</evidence>
<evidence type="ECO:0000313" key="15">
    <source>
        <dbReference type="WBParaSite" id="nRc.2.0.1.t22102-RA"/>
    </source>
</evidence>
<keyword evidence="6 13" id="KW-0443">Lipid metabolism</keyword>
<evidence type="ECO:0000256" key="11">
    <source>
        <dbReference type="ARBA" id="ARBA00023317"/>
    </source>
</evidence>
<feature type="topological domain" description="Mitochondrial matrix" evidence="13">
    <location>
        <begin position="1"/>
        <end position="38"/>
    </location>
</feature>
<reference evidence="15" key="1">
    <citation type="submission" date="2022-11" db="UniProtKB">
        <authorList>
            <consortium name="WormBaseParasite"/>
        </authorList>
    </citation>
    <scope>IDENTIFICATION</scope>
</reference>
<keyword evidence="14" id="KW-1185">Reference proteome</keyword>